<dbReference type="Proteomes" id="UP000565205">
    <property type="component" value="Unassembled WGS sequence"/>
</dbReference>
<dbReference type="EMBL" id="JACHXV010000001">
    <property type="protein sequence ID" value="MBB3172529.1"/>
    <property type="molecule type" value="Genomic_DNA"/>
</dbReference>
<dbReference type="RefSeq" id="WP_176626222.1">
    <property type="nucleotide sequence ID" value="NZ_JABXXQ010000471.1"/>
</dbReference>
<organism evidence="1 3">
    <name type="scientific">Endobacter medicaginis</name>
    <dbReference type="NCBI Taxonomy" id="1181271"/>
    <lineage>
        <taxon>Bacteria</taxon>
        <taxon>Pseudomonadati</taxon>
        <taxon>Pseudomonadota</taxon>
        <taxon>Alphaproteobacteria</taxon>
        <taxon>Acetobacterales</taxon>
        <taxon>Acetobacteraceae</taxon>
        <taxon>Endobacter</taxon>
    </lineage>
</organism>
<evidence type="ECO:0000313" key="2">
    <source>
        <dbReference type="EMBL" id="NVN31723.1"/>
    </source>
</evidence>
<comment type="caution">
    <text evidence="1">The sequence shown here is derived from an EMBL/GenBank/DDBJ whole genome shotgun (WGS) entry which is preliminary data.</text>
</comment>
<evidence type="ECO:0000313" key="1">
    <source>
        <dbReference type="EMBL" id="MBB3172529.1"/>
    </source>
</evidence>
<protein>
    <submittedName>
        <fullName evidence="1">Uncharacterized protein</fullName>
    </submittedName>
</protein>
<sequence length="151" mass="17139">MKLTFTKRDGKYDELLIRRNNEEAEKVMCPKQGILPHDMIHYAVESVLSHRGFFSLVRDGQSADFTAMGGDEEEAIERLVETFQAELWSACVPTADLLSTYEQACDARGHRITKVRHADIHAIRSRLGELSERWSALAPNETMTLTFDPAE</sequence>
<reference evidence="1 3" key="2">
    <citation type="submission" date="2020-08" db="EMBL/GenBank/DDBJ databases">
        <title>Genomic Encyclopedia of Type Strains, Phase III (KMG-III): the genomes of soil and plant-associated and newly described type strains.</title>
        <authorList>
            <person name="Whitman W."/>
        </authorList>
    </citation>
    <scope>NUCLEOTIDE SEQUENCE [LARGE SCALE GENOMIC DNA]</scope>
    <source>
        <strain evidence="1 3">CECT 8088</strain>
    </source>
</reference>
<name>A0A839UZ24_9PROT</name>
<gene>
    <name evidence="1" type="ORF">FHR90_000335</name>
    <name evidence="2" type="ORF">HUK83_15450</name>
</gene>
<dbReference type="Proteomes" id="UP000557688">
    <property type="component" value="Unassembled WGS sequence"/>
</dbReference>
<evidence type="ECO:0000313" key="4">
    <source>
        <dbReference type="Proteomes" id="UP000565205"/>
    </source>
</evidence>
<accession>A0A839UZ24</accession>
<proteinExistence type="predicted"/>
<dbReference type="AlphaFoldDB" id="A0A839UZ24"/>
<dbReference type="EMBL" id="JABXXQ010000471">
    <property type="protein sequence ID" value="NVN31723.1"/>
    <property type="molecule type" value="Genomic_DNA"/>
</dbReference>
<keyword evidence="3" id="KW-1185">Reference proteome</keyword>
<evidence type="ECO:0000313" key="3">
    <source>
        <dbReference type="Proteomes" id="UP000557688"/>
    </source>
</evidence>
<reference evidence="2 4" key="1">
    <citation type="submission" date="2020-06" db="EMBL/GenBank/DDBJ databases">
        <title>Description of novel acetic acid bacteria.</title>
        <authorList>
            <person name="Sombolestani A."/>
        </authorList>
    </citation>
    <scope>NUCLEOTIDE SEQUENCE [LARGE SCALE GENOMIC DNA]</scope>
    <source>
        <strain evidence="2 4">LMG 26838</strain>
    </source>
</reference>